<dbReference type="AlphaFoldDB" id="A0A645AIF2"/>
<accession>A0A645AIF2</accession>
<dbReference type="GO" id="GO:0005524">
    <property type="term" value="F:ATP binding"/>
    <property type="evidence" value="ECO:0007669"/>
    <property type="project" value="UniProtKB-KW"/>
</dbReference>
<evidence type="ECO:0000259" key="6">
    <source>
        <dbReference type="Pfam" id="PF22590"/>
    </source>
</evidence>
<dbReference type="SUPFAM" id="SSF52540">
    <property type="entry name" value="P-loop containing nucleoside triphosphate hydrolases"/>
    <property type="match status" value="1"/>
</dbReference>
<dbReference type="GO" id="GO:0004386">
    <property type="term" value="F:helicase activity"/>
    <property type="evidence" value="ECO:0007669"/>
    <property type="project" value="UniProtKB-KW"/>
</dbReference>
<reference evidence="7" key="1">
    <citation type="submission" date="2019-08" db="EMBL/GenBank/DDBJ databases">
        <authorList>
            <person name="Kucharzyk K."/>
            <person name="Murdoch R.W."/>
            <person name="Higgins S."/>
            <person name="Loffler F."/>
        </authorList>
    </citation>
    <scope>NUCLEOTIDE SEQUENCE</scope>
</reference>
<evidence type="ECO:0000313" key="7">
    <source>
        <dbReference type="EMBL" id="MPM52061.1"/>
    </source>
</evidence>
<protein>
    <recommendedName>
        <fullName evidence="6">CRISPR-associated nuclease/helicase Cas3 domain-containing protein</fullName>
    </recommendedName>
</protein>
<evidence type="ECO:0000256" key="1">
    <source>
        <dbReference type="ARBA" id="ARBA00022741"/>
    </source>
</evidence>
<evidence type="ECO:0000256" key="3">
    <source>
        <dbReference type="ARBA" id="ARBA00022806"/>
    </source>
</evidence>
<organism evidence="7">
    <name type="scientific">bioreactor metagenome</name>
    <dbReference type="NCBI Taxonomy" id="1076179"/>
    <lineage>
        <taxon>unclassified sequences</taxon>
        <taxon>metagenomes</taxon>
        <taxon>ecological metagenomes</taxon>
    </lineage>
</organism>
<gene>
    <name evidence="7" type="ORF">SDC9_98814</name>
</gene>
<dbReference type="GO" id="GO:0016787">
    <property type="term" value="F:hydrolase activity"/>
    <property type="evidence" value="ECO:0007669"/>
    <property type="project" value="UniProtKB-KW"/>
</dbReference>
<evidence type="ECO:0000256" key="5">
    <source>
        <dbReference type="ARBA" id="ARBA00023118"/>
    </source>
</evidence>
<dbReference type="Gene3D" id="3.40.50.300">
    <property type="entry name" value="P-loop containing nucleotide triphosphate hydrolases"/>
    <property type="match status" value="1"/>
</dbReference>
<feature type="domain" description="CRISPR-associated nuclease/helicase Cas3" evidence="6">
    <location>
        <begin position="82"/>
        <end position="181"/>
    </location>
</feature>
<name>A0A645AIF2_9ZZZZ</name>
<dbReference type="EMBL" id="VSSQ01013694">
    <property type="protein sequence ID" value="MPM52061.1"/>
    <property type="molecule type" value="Genomic_DNA"/>
</dbReference>
<keyword evidence="2" id="KW-0378">Hydrolase</keyword>
<keyword evidence="3" id="KW-0347">Helicase</keyword>
<dbReference type="Pfam" id="PF22590">
    <property type="entry name" value="Cas3-like_C_2"/>
    <property type="match status" value="1"/>
</dbReference>
<dbReference type="InterPro" id="IPR027417">
    <property type="entry name" value="P-loop_NTPase"/>
</dbReference>
<dbReference type="GO" id="GO:0051607">
    <property type="term" value="P:defense response to virus"/>
    <property type="evidence" value="ECO:0007669"/>
    <property type="project" value="UniProtKB-KW"/>
</dbReference>
<comment type="caution">
    <text evidence="7">The sequence shown here is derived from an EMBL/GenBank/DDBJ whole genome shotgun (WGS) entry which is preliminary data.</text>
</comment>
<sequence length="366" mass="41471">MLPKQYLSPSLYAISELVVNYKVTAVLCSATQPRITNYIYKDLPLKEIIENPLELAQKLKRVRYQNIGGKSNEEIISLLLQHESGLLIVNSRRHAYTLQQELKSRFDNQAVNLFCLSTLIPPIERSKKISAIKEKLQNGERVYVISTQLIEAGVDIDFPIVFRCISGIDSIIQAGGRANREGKHSLGCVYVFESTSESGKTPRSLGNTAKIAKEVIDNLGDRAFELEGIEKYFDILYSSSSENGFLDEKNILDEFELEAKKLNFKTVSDKFKIIDDNSSNIIIPLDEEAKTLVAQLRENTFNRMTIRKLSHYSVSVYSGEFLKLQKENVIENINGSYVLNNLHYYKNDTGLEVFSGENLNAESMFL</sequence>
<keyword evidence="1" id="KW-0547">Nucleotide-binding</keyword>
<proteinExistence type="predicted"/>
<evidence type="ECO:0000256" key="2">
    <source>
        <dbReference type="ARBA" id="ARBA00022801"/>
    </source>
</evidence>
<keyword evidence="5" id="KW-0051">Antiviral defense</keyword>
<dbReference type="InterPro" id="IPR054712">
    <property type="entry name" value="Cas3-like_dom"/>
</dbReference>
<keyword evidence="4" id="KW-0067">ATP-binding</keyword>
<evidence type="ECO:0000256" key="4">
    <source>
        <dbReference type="ARBA" id="ARBA00022840"/>
    </source>
</evidence>